<dbReference type="InterPro" id="IPR006311">
    <property type="entry name" value="TAT_signal"/>
</dbReference>
<evidence type="ECO:0000313" key="3">
    <source>
        <dbReference type="Proteomes" id="UP000198932"/>
    </source>
</evidence>
<dbReference type="AlphaFoldDB" id="A0A1I6FKM5"/>
<dbReference type="PROSITE" id="PS51318">
    <property type="entry name" value="TAT"/>
    <property type="match status" value="1"/>
</dbReference>
<organism evidence="2 3">
    <name type="scientific">Halorubrum sodomense</name>
    <dbReference type="NCBI Taxonomy" id="35743"/>
    <lineage>
        <taxon>Archaea</taxon>
        <taxon>Methanobacteriati</taxon>
        <taxon>Methanobacteriota</taxon>
        <taxon>Stenosarchaea group</taxon>
        <taxon>Halobacteria</taxon>
        <taxon>Halobacteriales</taxon>
        <taxon>Haloferacaceae</taxon>
        <taxon>Halorubrum</taxon>
    </lineage>
</organism>
<keyword evidence="3" id="KW-1185">Reference proteome</keyword>
<protein>
    <submittedName>
        <fullName evidence="2">Uncharacterized protein</fullName>
    </submittedName>
</protein>
<feature type="compositionally biased region" description="Gly residues" evidence="1">
    <location>
        <begin position="37"/>
        <end position="62"/>
    </location>
</feature>
<feature type="region of interest" description="Disordered" evidence="1">
    <location>
        <begin position="37"/>
        <end position="70"/>
    </location>
</feature>
<proteinExistence type="predicted"/>
<accession>A0A1I6FKM5</accession>
<dbReference type="RefSeq" id="WP_092919815.1">
    <property type="nucleotide sequence ID" value="NZ_FOYN01000001.1"/>
</dbReference>
<evidence type="ECO:0000313" key="2">
    <source>
        <dbReference type="EMBL" id="SFR30506.1"/>
    </source>
</evidence>
<evidence type="ECO:0000256" key="1">
    <source>
        <dbReference type="SAM" id="MobiDB-lite"/>
    </source>
</evidence>
<gene>
    <name evidence="2" type="ORF">SAMN04487937_0330</name>
</gene>
<dbReference type="OrthoDB" id="331268at2157"/>
<name>A0A1I6FKM5_HALSD</name>
<sequence>MDISRRGVLGGLGAVCAVGAVGFAGATRVTDGDAIAGVGGDGPGPAGGGTAAPGDGAAGASGSGPSAAAVDPDAPFVARITGDDGTDTRLFDASDLGRVKGVFVEGDEYLVQVALSDAGVESFRSRLEAAGATDDPAAFVVSMTLDGTEVRRVELDRETVDGLTSSEWGGVLTLPFGEESVARSVFDRLASDD</sequence>
<dbReference type="Proteomes" id="UP000198932">
    <property type="component" value="Unassembled WGS sequence"/>
</dbReference>
<reference evidence="3" key="1">
    <citation type="submission" date="2016-10" db="EMBL/GenBank/DDBJ databases">
        <authorList>
            <person name="Varghese N."/>
            <person name="Submissions S."/>
        </authorList>
    </citation>
    <scope>NUCLEOTIDE SEQUENCE [LARGE SCALE GENOMIC DNA]</scope>
    <source>
        <strain evidence="3">RD 26</strain>
    </source>
</reference>
<dbReference type="EMBL" id="FOYN01000001">
    <property type="protein sequence ID" value="SFR30506.1"/>
    <property type="molecule type" value="Genomic_DNA"/>
</dbReference>